<evidence type="ECO:0000313" key="2">
    <source>
        <dbReference type="Proteomes" id="UP000008366"/>
    </source>
</evidence>
<organism evidence="1 2">
    <name type="scientific">Kineosphaera limosa NBRC 100340</name>
    <dbReference type="NCBI Taxonomy" id="1184609"/>
    <lineage>
        <taxon>Bacteria</taxon>
        <taxon>Bacillati</taxon>
        <taxon>Actinomycetota</taxon>
        <taxon>Actinomycetes</taxon>
        <taxon>Micrococcales</taxon>
        <taxon>Dermatophilaceae</taxon>
        <taxon>Kineosphaera</taxon>
    </lineage>
</organism>
<gene>
    <name evidence="1" type="ORF">KILIM_018_00240</name>
</gene>
<evidence type="ECO:0000313" key="1">
    <source>
        <dbReference type="EMBL" id="GAB95277.1"/>
    </source>
</evidence>
<sequence>MSQSPFFDHILRHHFASIEQPVARLPWAAVEVLLVDDGHRRVALGRRMARACSHPQTSVGYSVAQVVLVEDHLLVTGDGLLYLARLRDAGDAAESAAADQESYYVATPARMFDLFVDYSRAMTRQVDCAVTIDCRLDHELDYSWPIDTGLRRELGAHEVMVAR</sequence>
<name>K6WT61_9MICO</name>
<protein>
    <submittedName>
        <fullName evidence="1">Uncharacterized protein</fullName>
    </submittedName>
</protein>
<dbReference type="STRING" id="1184609.KILIM_018_00240"/>
<keyword evidence="2" id="KW-1185">Reference proteome</keyword>
<dbReference type="AlphaFoldDB" id="K6WT61"/>
<proteinExistence type="predicted"/>
<accession>K6WT61</accession>
<dbReference type="RefSeq" id="WP_006591809.1">
    <property type="nucleotide sequence ID" value="NZ_BAHD01000018.1"/>
</dbReference>
<dbReference type="Proteomes" id="UP000008366">
    <property type="component" value="Unassembled WGS sequence"/>
</dbReference>
<reference evidence="1 2" key="1">
    <citation type="submission" date="2012-08" db="EMBL/GenBank/DDBJ databases">
        <title>Whole genome shotgun sequence of Kineosphaera limosa NBRC 100340.</title>
        <authorList>
            <person name="Yoshida I."/>
            <person name="Isaki S."/>
            <person name="Hosoyama A."/>
            <person name="Tsuchikane K."/>
            <person name="Katsumata H."/>
            <person name="Ando Y."/>
            <person name="Ohji S."/>
            <person name="Hamada M."/>
            <person name="Tamura T."/>
            <person name="Yamazoe A."/>
            <person name="Yamazaki S."/>
            <person name="Fujita N."/>
        </authorList>
    </citation>
    <scope>NUCLEOTIDE SEQUENCE [LARGE SCALE GENOMIC DNA]</scope>
    <source>
        <strain evidence="1 2">NBRC 100340</strain>
    </source>
</reference>
<comment type="caution">
    <text evidence="1">The sequence shown here is derived from an EMBL/GenBank/DDBJ whole genome shotgun (WGS) entry which is preliminary data.</text>
</comment>
<dbReference type="EMBL" id="BAHD01000018">
    <property type="protein sequence ID" value="GAB95277.1"/>
    <property type="molecule type" value="Genomic_DNA"/>
</dbReference>
<dbReference type="OrthoDB" id="4373823at2"/>